<proteinExistence type="predicted"/>
<gene>
    <name evidence="2" type="ORF">GGR36_003505</name>
</gene>
<dbReference type="Gene3D" id="1.10.150.320">
    <property type="entry name" value="Photosystem II 12 kDa extrinsic protein"/>
    <property type="match status" value="1"/>
</dbReference>
<keyword evidence="2" id="KW-0238">DNA-binding</keyword>
<name>A0A840BRU0_9RHOO</name>
<dbReference type="GO" id="GO:0003677">
    <property type="term" value="F:DNA binding"/>
    <property type="evidence" value="ECO:0007669"/>
    <property type="project" value="UniProtKB-KW"/>
</dbReference>
<feature type="chain" id="PRO_5032959386" evidence="1">
    <location>
        <begin position="17"/>
        <end position="112"/>
    </location>
</feature>
<keyword evidence="1" id="KW-0732">Signal</keyword>
<evidence type="ECO:0000313" key="3">
    <source>
        <dbReference type="Proteomes" id="UP000561045"/>
    </source>
</evidence>
<sequence>MILAGAVLLAANTCQAAAGGASAGQVPSGHPSVATKSKPAAQAPLIDINSASKAQLKTLYGIGDVEADRIIKARPLLTKTDLVTKAGLPTGLYVANKRRIIAVQKTAPTPKG</sequence>
<dbReference type="EMBL" id="JACIET010000002">
    <property type="protein sequence ID" value="MBB4014159.1"/>
    <property type="molecule type" value="Genomic_DNA"/>
</dbReference>
<accession>A0A840BRU0</accession>
<dbReference type="Pfam" id="PF12836">
    <property type="entry name" value="HHH_3"/>
    <property type="match status" value="1"/>
</dbReference>
<dbReference type="Proteomes" id="UP000561045">
    <property type="component" value="Unassembled WGS sequence"/>
</dbReference>
<dbReference type="RefSeq" id="WP_183636047.1">
    <property type="nucleotide sequence ID" value="NZ_BAABLE010000005.1"/>
</dbReference>
<keyword evidence="3" id="KW-1185">Reference proteome</keyword>
<organism evidence="2 3">
    <name type="scientific">Niveibacterium umoris</name>
    <dbReference type="NCBI Taxonomy" id="1193620"/>
    <lineage>
        <taxon>Bacteria</taxon>
        <taxon>Pseudomonadati</taxon>
        <taxon>Pseudomonadota</taxon>
        <taxon>Betaproteobacteria</taxon>
        <taxon>Rhodocyclales</taxon>
        <taxon>Rhodocyclaceae</taxon>
        <taxon>Niveibacterium</taxon>
    </lineage>
</organism>
<evidence type="ECO:0000256" key="1">
    <source>
        <dbReference type="SAM" id="SignalP"/>
    </source>
</evidence>
<dbReference type="SUPFAM" id="SSF81585">
    <property type="entry name" value="PsbU/PolX domain-like"/>
    <property type="match status" value="1"/>
</dbReference>
<dbReference type="AlphaFoldDB" id="A0A840BRU0"/>
<reference evidence="2 3" key="1">
    <citation type="submission" date="2020-08" db="EMBL/GenBank/DDBJ databases">
        <title>Genomic Encyclopedia of Type Strains, Phase IV (KMG-IV): sequencing the most valuable type-strain genomes for metagenomic binning, comparative biology and taxonomic classification.</title>
        <authorList>
            <person name="Goeker M."/>
        </authorList>
    </citation>
    <scope>NUCLEOTIDE SEQUENCE [LARGE SCALE GENOMIC DNA]</scope>
    <source>
        <strain evidence="2 3">DSM 106739</strain>
    </source>
</reference>
<feature type="signal peptide" evidence="1">
    <location>
        <begin position="1"/>
        <end position="16"/>
    </location>
</feature>
<protein>
    <submittedName>
        <fullName evidence="2">DNA uptake protein ComE-like DNA-binding protein</fullName>
    </submittedName>
</protein>
<comment type="caution">
    <text evidence="2">The sequence shown here is derived from an EMBL/GenBank/DDBJ whole genome shotgun (WGS) entry which is preliminary data.</text>
</comment>
<evidence type="ECO:0000313" key="2">
    <source>
        <dbReference type="EMBL" id="MBB4014159.1"/>
    </source>
</evidence>